<name>A0A9W9ZWD0_9CNID</name>
<organism evidence="2 3">
    <name type="scientific">Desmophyllum pertusum</name>
    <dbReference type="NCBI Taxonomy" id="174260"/>
    <lineage>
        <taxon>Eukaryota</taxon>
        <taxon>Metazoa</taxon>
        <taxon>Cnidaria</taxon>
        <taxon>Anthozoa</taxon>
        <taxon>Hexacorallia</taxon>
        <taxon>Scleractinia</taxon>
        <taxon>Caryophylliina</taxon>
        <taxon>Caryophylliidae</taxon>
        <taxon>Desmophyllum</taxon>
    </lineage>
</organism>
<dbReference type="EMBL" id="MU825480">
    <property type="protein sequence ID" value="KAJ7388369.1"/>
    <property type="molecule type" value="Genomic_DNA"/>
</dbReference>
<dbReference type="AlphaFoldDB" id="A0A9W9ZWD0"/>
<feature type="compositionally biased region" description="Polar residues" evidence="1">
    <location>
        <begin position="21"/>
        <end position="35"/>
    </location>
</feature>
<evidence type="ECO:0000256" key="1">
    <source>
        <dbReference type="SAM" id="MobiDB-lite"/>
    </source>
</evidence>
<comment type="caution">
    <text evidence="2">The sequence shown here is derived from an EMBL/GenBank/DDBJ whole genome shotgun (WGS) entry which is preliminary data.</text>
</comment>
<feature type="compositionally biased region" description="Basic and acidic residues" evidence="1">
    <location>
        <begin position="150"/>
        <end position="161"/>
    </location>
</feature>
<reference evidence="2" key="1">
    <citation type="submission" date="2023-01" db="EMBL/GenBank/DDBJ databases">
        <title>Genome assembly of the deep-sea coral Lophelia pertusa.</title>
        <authorList>
            <person name="Herrera S."/>
            <person name="Cordes E."/>
        </authorList>
    </citation>
    <scope>NUCLEOTIDE SEQUENCE</scope>
    <source>
        <strain evidence="2">USNM1676648</strain>
        <tissue evidence="2">Polyp</tissue>
    </source>
</reference>
<accession>A0A9W9ZWD0</accession>
<feature type="region of interest" description="Disordered" evidence="1">
    <location>
        <begin position="81"/>
        <end position="167"/>
    </location>
</feature>
<protein>
    <submittedName>
        <fullName evidence="2">Uncharacterized protein</fullName>
    </submittedName>
</protein>
<proteinExistence type="predicted"/>
<feature type="compositionally biased region" description="Basic and acidic residues" evidence="1">
    <location>
        <begin position="9"/>
        <end position="18"/>
    </location>
</feature>
<feature type="compositionally biased region" description="Basic and acidic residues" evidence="1">
    <location>
        <begin position="91"/>
        <end position="119"/>
    </location>
</feature>
<gene>
    <name evidence="2" type="ORF">OS493_038072</name>
</gene>
<dbReference type="Proteomes" id="UP001163046">
    <property type="component" value="Unassembled WGS sequence"/>
</dbReference>
<evidence type="ECO:0000313" key="3">
    <source>
        <dbReference type="Proteomes" id="UP001163046"/>
    </source>
</evidence>
<sequence>MTLYVISKSGKDSARKGNMEISYSSTAPQSPIESRNNARRFFLSPTTTPFHQRRSRSPPRTRLEISTRAFKIFKRTFPQISTKKLSKSSTKKLESLHEEARSLHEEAPKSPRKSSESPRKKLKISTKTSTQSPRRSLKSPRRYLGVSTKEVSKVLHEEARRSPSKHL</sequence>
<feature type="region of interest" description="Disordered" evidence="1">
    <location>
        <begin position="1"/>
        <end position="65"/>
    </location>
</feature>
<keyword evidence="3" id="KW-1185">Reference proteome</keyword>
<evidence type="ECO:0000313" key="2">
    <source>
        <dbReference type="EMBL" id="KAJ7388369.1"/>
    </source>
</evidence>
<feature type="compositionally biased region" description="Polar residues" evidence="1">
    <location>
        <begin position="125"/>
        <end position="134"/>
    </location>
</feature>